<evidence type="ECO:0000313" key="1">
    <source>
        <dbReference type="EMBL" id="GCE00133.1"/>
    </source>
</evidence>
<keyword evidence="2" id="KW-1185">Reference proteome</keyword>
<dbReference type="RefSeq" id="WP_170222334.1">
    <property type="nucleotide sequence ID" value="NZ_BIFH01000037.1"/>
</dbReference>
<organism evidence="1 2">
    <name type="scientific">Embleya hyalina</name>
    <dbReference type="NCBI Taxonomy" id="516124"/>
    <lineage>
        <taxon>Bacteria</taxon>
        <taxon>Bacillati</taxon>
        <taxon>Actinomycetota</taxon>
        <taxon>Actinomycetes</taxon>
        <taxon>Kitasatosporales</taxon>
        <taxon>Streptomycetaceae</taxon>
        <taxon>Embleya</taxon>
    </lineage>
</organism>
<name>A0A401YZS3_9ACTN</name>
<accession>A0A401YZS3</accession>
<dbReference type="EMBL" id="BIFH01000037">
    <property type="protein sequence ID" value="GCE00133.1"/>
    <property type="molecule type" value="Genomic_DNA"/>
</dbReference>
<sequence length="55" mass="6248">MSPVKVEIRDAGPLDVEVEEELVEFEDETNPERRIESCLAEPWVTATTRVGCDWA</sequence>
<comment type="caution">
    <text evidence="1">The sequence shown here is derived from an EMBL/GenBank/DDBJ whole genome shotgun (WGS) entry which is preliminary data.</text>
</comment>
<protein>
    <submittedName>
        <fullName evidence="1">Uncharacterized protein</fullName>
    </submittedName>
</protein>
<evidence type="ECO:0000313" key="2">
    <source>
        <dbReference type="Proteomes" id="UP000286931"/>
    </source>
</evidence>
<proteinExistence type="predicted"/>
<dbReference type="NCBIfam" id="NF038148">
    <property type="entry name" value="lanti_IV_SflA"/>
    <property type="match status" value="1"/>
</dbReference>
<reference evidence="1 2" key="1">
    <citation type="submission" date="2018-12" db="EMBL/GenBank/DDBJ databases">
        <title>Draft genome sequence of Embleya hyalina NBRC 13850T.</title>
        <authorList>
            <person name="Komaki H."/>
            <person name="Hosoyama A."/>
            <person name="Kimura A."/>
            <person name="Ichikawa N."/>
            <person name="Tamura T."/>
        </authorList>
    </citation>
    <scope>NUCLEOTIDE SEQUENCE [LARGE SCALE GENOMIC DNA]</scope>
    <source>
        <strain evidence="1 2">NBRC 13850</strain>
    </source>
</reference>
<dbReference type="AlphaFoldDB" id="A0A401YZS3"/>
<dbReference type="Proteomes" id="UP000286931">
    <property type="component" value="Unassembled WGS sequence"/>
</dbReference>
<gene>
    <name evidence="1" type="ORF">EHYA_07858</name>
</gene>